<reference evidence="1 2" key="1">
    <citation type="journal article" date="2018" name="Mol. Biol. Evol.">
        <title>Broad Genomic Sampling Reveals a Smut Pathogenic Ancestry of the Fungal Clade Ustilaginomycotina.</title>
        <authorList>
            <person name="Kijpornyongpan T."/>
            <person name="Mondo S.J."/>
            <person name="Barry K."/>
            <person name="Sandor L."/>
            <person name="Lee J."/>
            <person name="Lipzen A."/>
            <person name="Pangilinan J."/>
            <person name="LaButti K."/>
            <person name="Hainaut M."/>
            <person name="Henrissat B."/>
            <person name="Grigoriev I.V."/>
            <person name="Spatafora J.W."/>
            <person name="Aime M.C."/>
        </authorList>
    </citation>
    <scope>NUCLEOTIDE SEQUENCE [LARGE SCALE GENOMIC DNA]</scope>
    <source>
        <strain evidence="1 2">SA 807</strain>
    </source>
</reference>
<gene>
    <name evidence="1" type="ORF">IE53DRAFT_385771</name>
</gene>
<evidence type="ECO:0000313" key="2">
    <source>
        <dbReference type="Proteomes" id="UP000245626"/>
    </source>
</evidence>
<protein>
    <submittedName>
        <fullName evidence="1">Pkinase-domain-containing protein</fullName>
    </submittedName>
</protein>
<dbReference type="EMBL" id="KZ819813">
    <property type="protein sequence ID" value="PWN51845.1"/>
    <property type="molecule type" value="Genomic_DNA"/>
</dbReference>
<proteinExistence type="predicted"/>
<keyword evidence="2" id="KW-1185">Reference proteome</keyword>
<organism evidence="1 2">
    <name type="scientific">Violaceomyces palustris</name>
    <dbReference type="NCBI Taxonomy" id="1673888"/>
    <lineage>
        <taxon>Eukaryota</taxon>
        <taxon>Fungi</taxon>
        <taxon>Dikarya</taxon>
        <taxon>Basidiomycota</taxon>
        <taxon>Ustilaginomycotina</taxon>
        <taxon>Ustilaginomycetes</taxon>
        <taxon>Violaceomycetales</taxon>
        <taxon>Violaceomycetaceae</taxon>
        <taxon>Violaceomyces</taxon>
    </lineage>
</organism>
<accession>A0ACD0P175</accession>
<sequence length="441" mass="48140">MPQQTQFDPSSILSSLFEKAQDAIFAMSSCIPCGPSASSLKLNGRNFQIIKLLGEGGFSFVYLVKDESSGRLFALKKIRCSYGSESFREAMQEIEATKRFRSPFIIQIFDSCVTQDDPASSTLLGNLPGADSDGPGGANAGGKVIYLFLPFYEKGNLQDAINAHLIRGTRFGEREILELFLGTCKAVKEMHTYRLPNVGAQRSRSSLGEHPGMVIPDRSEDEGQNLIGGQEEDEEDQATGSYPPKPYMGANGKGKGVDRSDQEPEIGQGSDQGEGGEMIPYAHRDIKPGNVMIADDGRTPILMDFGSTIKARVPIKSRREAVAHQDMAAERSSMPYRAPELFDVKTDVELTESVDIWSLGCTLFAMAYLHSPFETPATVEQGGSIALAVMNGSFKFPTDGTDPYSEALRDIIRKCIQVDSSQRPDIHQVIRLTEAALRGVS</sequence>
<dbReference type="Proteomes" id="UP000245626">
    <property type="component" value="Unassembled WGS sequence"/>
</dbReference>
<evidence type="ECO:0000313" key="1">
    <source>
        <dbReference type="EMBL" id="PWN51845.1"/>
    </source>
</evidence>
<name>A0ACD0P175_9BASI</name>